<dbReference type="GO" id="GO:0009055">
    <property type="term" value="F:electron transfer activity"/>
    <property type="evidence" value="ECO:0007669"/>
    <property type="project" value="TreeGrafter"/>
</dbReference>
<evidence type="ECO:0000256" key="4">
    <source>
        <dbReference type="ARBA" id="ARBA00023027"/>
    </source>
</evidence>
<dbReference type="RefSeq" id="WP_065545762.1">
    <property type="nucleotide sequence ID" value="NZ_CP016414.1"/>
</dbReference>
<dbReference type="AlphaFoldDB" id="A0A1C7FD09"/>
<dbReference type="GO" id="GO:1901381">
    <property type="term" value="P:positive regulation of potassium ion transmembrane transport"/>
    <property type="evidence" value="ECO:0007669"/>
    <property type="project" value="UniProtKB-UniRule"/>
</dbReference>
<evidence type="ECO:0000259" key="7">
    <source>
        <dbReference type="Pfam" id="PF02525"/>
    </source>
</evidence>
<keyword evidence="4 6" id="KW-0520">NAD</keyword>
<evidence type="ECO:0000313" key="9">
    <source>
        <dbReference type="Proteomes" id="UP000092528"/>
    </source>
</evidence>
<dbReference type="InterPro" id="IPR029039">
    <property type="entry name" value="Flavoprotein-like_sf"/>
</dbReference>
<dbReference type="FunFam" id="3.40.50.360:FF:000013">
    <property type="entry name" value="Glutathione-regulated potassium-efflux system ancillary protein KefG"/>
    <property type="match status" value="1"/>
</dbReference>
<dbReference type="GO" id="GO:0010181">
    <property type="term" value="F:FMN binding"/>
    <property type="evidence" value="ECO:0007669"/>
    <property type="project" value="TreeGrafter"/>
</dbReference>
<sequence>MNRSATPKPQAAKAKVLVIYAHPESSTSIANHVMLKKIASLEHVTVHDLYARYPDFFIDVNAEHELLLAHDVIVFHHPMYLYSCPALMKEWLDRVLGKGFAYGNESALQGKYWRSVITTGGKEEAFGEHGYNKYPLEQILQPFELTAALCRMHWIEPLVLYWARNVSDMERYQHAEHYRQWLNDPLPYDLPLPQGGEHGSGK</sequence>
<dbReference type="GO" id="GO:0006813">
    <property type="term" value="P:potassium ion transport"/>
    <property type="evidence" value="ECO:0007669"/>
    <property type="project" value="InterPro"/>
</dbReference>
<keyword evidence="1 6" id="KW-1003">Cell membrane</keyword>
<evidence type="ECO:0000313" key="8">
    <source>
        <dbReference type="EMBL" id="ANU37607.1"/>
    </source>
</evidence>
<name>A0A1C7FD09_9VIBR</name>
<dbReference type="Gene3D" id="3.40.50.360">
    <property type="match status" value="1"/>
</dbReference>
<comment type="similarity">
    <text evidence="6">Belongs to the NAD(P)H dehydrogenase (quinone) family. KefG subfamily.</text>
</comment>
<comment type="subunit">
    <text evidence="6">Interacts with KefB.</text>
</comment>
<dbReference type="InterPro" id="IPR046980">
    <property type="entry name" value="KefG/KefF"/>
</dbReference>
<accession>A0A1C7FD09</accession>
<dbReference type="PANTHER" id="PTHR47307:SF1">
    <property type="entry name" value="GLUTATHIONE-REGULATED POTASSIUM-EFFLUX SYSTEM ANCILLARY PROTEIN KEFG"/>
    <property type="match status" value="1"/>
</dbReference>
<dbReference type="SUPFAM" id="SSF52218">
    <property type="entry name" value="Flavoproteins"/>
    <property type="match status" value="1"/>
</dbReference>
<protein>
    <recommendedName>
        <fullName evidence="6">Glutathione-regulated potassium-efflux system ancillary protein KefG</fullName>
    </recommendedName>
    <alternativeName>
        <fullName evidence="6">Putative quinone oxidoreductase KefG</fullName>
        <ecNumber evidence="6">1.6.5.2</ecNumber>
    </alternativeName>
</protein>
<evidence type="ECO:0000256" key="6">
    <source>
        <dbReference type="HAMAP-Rule" id="MF_01415"/>
    </source>
</evidence>
<keyword evidence="5 6" id="KW-0472">Membrane</keyword>
<comment type="function">
    <text evidence="6">Regulatory subunit of a potassium efflux system that confers protection against electrophiles. Required for full activity of KefB.</text>
</comment>
<dbReference type="PATRIC" id="fig|45658.7.peg.2485"/>
<evidence type="ECO:0000256" key="5">
    <source>
        <dbReference type="ARBA" id="ARBA00023136"/>
    </source>
</evidence>
<dbReference type="GO" id="GO:0008753">
    <property type="term" value="F:NADPH dehydrogenase (quinone) activity"/>
    <property type="evidence" value="ECO:0007669"/>
    <property type="project" value="RHEA"/>
</dbReference>
<gene>
    <name evidence="6" type="primary">kefG</name>
    <name evidence="8" type="ORF">VSVS05_02529</name>
</gene>
<reference evidence="8 9" key="1">
    <citation type="submission" date="2016-07" db="EMBL/GenBank/DDBJ databases">
        <title>Genome sequencing of Vibrio scophthalmi strain VS-05, an isolated from Paralichthys olivaceus.</title>
        <authorList>
            <person name="Han H.-J."/>
        </authorList>
    </citation>
    <scope>NUCLEOTIDE SEQUENCE [LARGE SCALE GENOMIC DNA]</scope>
    <source>
        <strain evidence="8 9">VS-05</strain>
    </source>
</reference>
<comment type="catalytic activity">
    <reaction evidence="6">
        <text>a quinone + NADH + H(+) = a quinol + NAD(+)</text>
        <dbReference type="Rhea" id="RHEA:46160"/>
        <dbReference type="ChEBI" id="CHEBI:15378"/>
        <dbReference type="ChEBI" id="CHEBI:24646"/>
        <dbReference type="ChEBI" id="CHEBI:57540"/>
        <dbReference type="ChEBI" id="CHEBI:57945"/>
        <dbReference type="ChEBI" id="CHEBI:132124"/>
        <dbReference type="EC" id="1.6.5.2"/>
    </reaction>
</comment>
<dbReference type="NCBIfam" id="NF003430">
    <property type="entry name" value="PRK04930.1"/>
    <property type="match status" value="1"/>
</dbReference>
<comment type="subcellular location">
    <subcellularLocation>
        <location evidence="6">Cell inner membrane</location>
        <topology evidence="6">Peripheral membrane protein</topology>
        <orientation evidence="6">Cytoplasmic side</orientation>
    </subcellularLocation>
</comment>
<keyword evidence="9" id="KW-1185">Reference proteome</keyword>
<dbReference type="EC" id="1.6.5.2" evidence="6"/>
<evidence type="ECO:0000256" key="1">
    <source>
        <dbReference type="ARBA" id="ARBA00022475"/>
    </source>
</evidence>
<dbReference type="EMBL" id="CP016414">
    <property type="protein sequence ID" value="ANU37607.1"/>
    <property type="molecule type" value="Genomic_DNA"/>
</dbReference>
<dbReference type="STRING" id="45658.VSVS12_00460"/>
<keyword evidence="3 6" id="KW-0560">Oxidoreductase</keyword>
<dbReference type="GO" id="GO:0050136">
    <property type="term" value="F:NADH dehydrogenase (quinone) (non-electrogenic) activity"/>
    <property type="evidence" value="ECO:0007669"/>
    <property type="project" value="RHEA"/>
</dbReference>
<proteinExistence type="inferred from homology"/>
<dbReference type="InterPro" id="IPR023947">
    <property type="entry name" value="K_H_efflux_KefG"/>
</dbReference>
<dbReference type="HAMAP" id="MF_01415">
    <property type="entry name" value="K_H_efflux_KefG"/>
    <property type="match status" value="1"/>
</dbReference>
<keyword evidence="2 6" id="KW-0997">Cell inner membrane</keyword>
<comment type="catalytic activity">
    <reaction evidence="6">
        <text>a quinone + NADPH + H(+) = a quinol + NADP(+)</text>
        <dbReference type="Rhea" id="RHEA:46164"/>
        <dbReference type="ChEBI" id="CHEBI:15378"/>
        <dbReference type="ChEBI" id="CHEBI:24646"/>
        <dbReference type="ChEBI" id="CHEBI:57783"/>
        <dbReference type="ChEBI" id="CHEBI:58349"/>
        <dbReference type="ChEBI" id="CHEBI:132124"/>
        <dbReference type="EC" id="1.6.5.2"/>
    </reaction>
</comment>
<dbReference type="PANTHER" id="PTHR47307">
    <property type="entry name" value="GLUTATHIONE-REGULATED POTASSIUM-EFFLUX SYSTEM ANCILLARY PROTEIN KEFG"/>
    <property type="match status" value="1"/>
</dbReference>
<feature type="domain" description="Flavodoxin-like fold" evidence="7">
    <location>
        <begin position="15"/>
        <end position="182"/>
    </location>
</feature>
<dbReference type="InterPro" id="IPR003680">
    <property type="entry name" value="Flavodoxin_fold"/>
</dbReference>
<dbReference type="GO" id="GO:0005886">
    <property type="term" value="C:plasma membrane"/>
    <property type="evidence" value="ECO:0007669"/>
    <property type="project" value="UniProtKB-SubCell"/>
</dbReference>
<dbReference type="Proteomes" id="UP000092528">
    <property type="component" value="Chromosome 1"/>
</dbReference>
<organism evidence="8 9">
    <name type="scientific">Vibrio scophthalmi</name>
    <dbReference type="NCBI Taxonomy" id="45658"/>
    <lineage>
        <taxon>Bacteria</taxon>
        <taxon>Pseudomonadati</taxon>
        <taxon>Pseudomonadota</taxon>
        <taxon>Gammaproteobacteria</taxon>
        <taxon>Vibrionales</taxon>
        <taxon>Vibrionaceae</taxon>
        <taxon>Vibrio</taxon>
    </lineage>
</organism>
<evidence type="ECO:0000256" key="3">
    <source>
        <dbReference type="ARBA" id="ARBA00023002"/>
    </source>
</evidence>
<dbReference type="Pfam" id="PF02525">
    <property type="entry name" value="Flavodoxin_2"/>
    <property type="match status" value="1"/>
</dbReference>
<evidence type="ECO:0000256" key="2">
    <source>
        <dbReference type="ARBA" id="ARBA00022519"/>
    </source>
</evidence>